<dbReference type="InterPro" id="IPR000160">
    <property type="entry name" value="GGDEF_dom"/>
</dbReference>
<gene>
    <name evidence="6" type="ORF">HY36_05465</name>
</gene>
<dbReference type="RefSeq" id="WP_035552270.1">
    <property type="nucleotide sequence ID" value="NZ_AWFH01000023.1"/>
</dbReference>
<dbReference type="InterPro" id="IPR043128">
    <property type="entry name" value="Rev_trsase/Diguanyl_cyclase"/>
</dbReference>
<evidence type="ECO:0000259" key="5">
    <source>
        <dbReference type="PROSITE" id="PS50887"/>
    </source>
</evidence>
<feature type="domain" description="Response regulatory" evidence="4">
    <location>
        <begin position="155"/>
        <end position="270"/>
    </location>
</feature>
<dbReference type="Gene3D" id="3.30.70.270">
    <property type="match status" value="1"/>
</dbReference>
<dbReference type="CDD" id="cd17538">
    <property type="entry name" value="REC_D1_PleD-like"/>
    <property type="match status" value="1"/>
</dbReference>
<dbReference type="eggNOG" id="COG0745">
    <property type="taxonomic scope" value="Bacteria"/>
</dbReference>
<dbReference type="NCBIfam" id="TIGR00254">
    <property type="entry name" value="GGDEF"/>
    <property type="match status" value="1"/>
</dbReference>
<dbReference type="NCBIfam" id="NF007135">
    <property type="entry name" value="PRK09581.1"/>
    <property type="match status" value="1"/>
</dbReference>
<dbReference type="GO" id="GO:1902201">
    <property type="term" value="P:negative regulation of bacterial-type flagellum-dependent cell motility"/>
    <property type="evidence" value="ECO:0007669"/>
    <property type="project" value="TreeGrafter"/>
</dbReference>
<evidence type="ECO:0000256" key="3">
    <source>
        <dbReference type="PROSITE-ProRule" id="PRU00169"/>
    </source>
</evidence>
<dbReference type="GO" id="GO:0005886">
    <property type="term" value="C:plasma membrane"/>
    <property type="evidence" value="ECO:0007669"/>
    <property type="project" value="TreeGrafter"/>
</dbReference>
<keyword evidence="3" id="KW-0597">Phosphoprotein</keyword>
<evidence type="ECO:0000256" key="1">
    <source>
        <dbReference type="ARBA" id="ARBA00012528"/>
    </source>
</evidence>
<dbReference type="STRING" id="1280948.HY36_05465"/>
<dbReference type="PANTHER" id="PTHR45138">
    <property type="entry name" value="REGULATORY COMPONENTS OF SENSORY TRANSDUCTION SYSTEM"/>
    <property type="match status" value="1"/>
</dbReference>
<dbReference type="GO" id="GO:0000160">
    <property type="term" value="P:phosphorelay signal transduction system"/>
    <property type="evidence" value="ECO:0007669"/>
    <property type="project" value="InterPro"/>
</dbReference>
<dbReference type="InterPro" id="IPR029787">
    <property type="entry name" value="Nucleotide_cyclase"/>
</dbReference>
<dbReference type="PATRIC" id="fig|1280948.3.peg.2148"/>
<dbReference type="FunFam" id="3.30.70.270:FF:000001">
    <property type="entry name" value="Diguanylate cyclase domain protein"/>
    <property type="match status" value="1"/>
</dbReference>
<evidence type="ECO:0000313" key="7">
    <source>
        <dbReference type="Proteomes" id="UP000024547"/>
    </source>
</evidence>
<dbReference type="GO" id="GO:0052621">
    <property type="term" value="F:diguanylate cyclase activity"/>
    <property type="evidence" value="ECO:0007669"/>
    <property type="project" value="UniProtKB-EC"/>
</dbReference>
<evidence type="ECO:0000256" key="2">
    <source>
        <dbReference type="ARBA" id="ARBA00034247"/>
    </source>
</evidence>
<dbReference type="CDD" id="cd01949">
    <property type="entry name" value="GGDEF"/>
    <property type="match status" value="1"/>
</dbReference>
<feature type="modified residue" description="4-aspartylphosphate" evidence="3">
    <location>
        <position position="53"/>
    </location>
</feature>
<dbReference type="FunFam" id="3.40.50.2300:FF:000574">
    <property type="entry name" value="Response regulator PleD"/>
    <property type="match status" value="1"/>
</dbReference>
<evidence type="ECO:0000259" key="4">
    <source>
        <dbReference type="PROSITE" id="PS50110"/>
    </source>
</evidence>
<dbReference type="Proteomes" id="UP000024547">
    <property type="component" value="Unassembled WGS sequence"/>
</dbReference>
<sequence>MTARVLVVDDIEANRRLLQAKLEAQYYTVILAENGIAALHAVEKHEPDIILLDVMMPGMDGYEVCRRLKADPATAHIPVVMVTALNDVEDRIRGLDVGAEDFLTKPVDDFALMARMGALTRYNAVASELRQRQASGLRAGVDNSDSVSVQDKPARLFVVDDNQRMATRIADMLKAGGHSAFTLHEAGGMTGLNELGVDILVLSMLSDRYDALKLCAHFKMNEATRAISILLISDPEDRQRAGRGLDLGASDVIFTPVDKQELLARVRTQARRSRYIEMLRERVDRGLELSVIDQLTGLYNRRYMNNQLEQLLQRSKMGGRPVSVMMADIDHFKSVNDTYGHDAGDEVLQEVAKRLKTNSRVMDVVCRPGGEEFMVIMPETPGGLACAAAERIRLAVAASPFKIYGGAKEITITLSAGVSTVNGPSDTIADLTKRADTALYQAKSAGRNRVESIAA</sequence>
<accession>A0A059DZK5</accession>
<dbReference type="PANTHER" id="PTHR45138:SF9">
    <property type="entry name" value="DIGUANYLATE CYCLASE DGCM-RELATED"/>
    <property type="match status" value="1"/>
</dbReference>
<dbReference type="EMBL" id="AWFH01000023">
    <property type="protein sequence ID" value="KCZ60427.1"/>
    <property type="molecule type" value="Genomic_DNA"/>
</dbReference>
<dbReference type="SMART" id="SM00448">
    <property type="entry name" value="REC"/>
    <property type="match status" value="2"/>
</dbReference>
<dbReference type="Pfam" id="PF00990">
    <property type="entry name" value="GGDEF"/>
    <property type="match status" value="1"/>
</dbReference>
<dbReference type="SUPFAM" id="SSF55073">
    <property type="entry name" value="Nucleotide cyclase"/>
    <property type="match status" value="1"/>
</dbReference>
<name>A0A059DZK5_9PROT</name>
<dbReference type="EC" id="2.7.7.65" evidence="1"/>
<dbReference type="InterPro" id="IPR011006">
    <property type="entry name" value="CheY-like_superfamily"/>
</dbReference>
<dbReference type="GO" id="GO:0043709">
    <property type="term" value="P:cell adhesion involved in single-species biofilm formation"/>
    <property type="evidence" value="ECO:0007669"/>
    <property type="project" value="TreeGrafter"/>
</dbReference>
<dbReference type="PROSITE" id="PS50110">
    <property type="entry name" value="RESPONSE_REGULATORY"/>
    <property type="match status" value="2"/>
</dbReference>
<comment type="catalytic activity">
    <reaction evidence="2">
        <text>2 GTP = 3',3'-c-di-GMP + 2 diphosphate</text>
        <dbReference type="Rhea" id="RHEA:24898"/>
        <dbReference type="ChEBI" id="CHEBI:33019"/>
        <dbReference type="ChEBI" id="CHEBI:37565"/>
        <dbReference type="ChEBI" id="CHEBI:58805"/>
        <dbReference type="EC" id="2.7.7.65"/>
    </reaction>
</comment>
<evidence type="ECO:0000313" key="6">
    <source>
        <dbReference type="EMBL" id="KCZ60427.1"/>
    </source>
</evidence>
<dbReference type="OrthoDB" id="9812260at2"/>
<dbReference type="SUPFAM" id="SSF52172">
    <property type="entry name" value="CheY-like"/>
    <property type="match status" value="2"/>
</dbReference>
<proteinExistence type="predicted"/>
<dbReference type="Pfam" id="PF00072">
    <property type="entry name" value="Response_reg"/>
    <property type="match status" value="2"/>
</dbReference>
<keyword evidence="7" id="KW-1185">Reference proteome</keyword>
<dbReference type="PROSITE" id="PS50887">
    <property type="entry name" value="GGDEF"/>
    <property type="match status" value="1"/>
</dbReference>
<comment type="caution">
    <text evidence="6">The sequence shown here is derived from an EMBL/GenBank/DDBJ whole genome shotgun (WGS) entry which is preliminary data.</text>
</comment>
<feature type="domain" description="GGDEF" evidence="5">
    <location>
        <begin position="320"/>
        <end position="455"/>
    </location>
</feature>
<dbReference type="Gene3D" id="3.40.50.2300">
    <property type="match status" value="1"/>
</dbReference>
<dbReference type="AlphaFoldDB" id="A0A059DZK5"/>
<dbReference type="eggNOG" id="COG3706">
    <property type="taxonomic scope" value="Bacteria"/>
</dbReference>
<reference evidence="6 7" key="1">
    <citation type="journal article" date="2014" name="Antonie Van Leeuwenhoek">
        <title>Hyphomonas beringensis sp. nov. and Hyphomonas chukchiensis sp. nov., isolated from surface seawater of the Bering Sea and Chukchi Sea.</title>
        <authorList>
            <person name="Li C."/>
            <person name="Lai Q."/>
            <person name="Li G."/>
            <person name="Dong C."/>
            <person name="Wang J."/>
            <person name="Liao Y."/>
            <person name="Shao Z."/>
        </authorList>
    </citation>
    <scope>NUCLEOTIDE SEQUENCE [LARGE SCALE GENOMIC DNA]</scope>
    <source>
        <strain evidence="6 7">22II1-22F38</strain>
    </source>
</reference>
<dbReference type="SMART" id="SM00267">
    <property type="entry name" value="GGDEF"/>
    <property type="match status" value="1"/>
</dbReference>
<feature type="domain" description="Response regulatory" evidence="4">
    <location>
        <begin position="4"/>
        <end position="120"/>
    </location>
</feature>
<dbReference type="InterPro" id="IPR001789">
    <property type="entry name" value="Sig_transdc_resp-reg_receiver"/>
</dbReference>
<protein>
    <recommendedName>
        <fullName evidence="1">diguanylate cyclase</fullName>
        <ecNumber evidence="1">2.7.7.65</ecNumber>
    </recommendedName>
</protein>
<dbReference type="InterPro" id="IPR050469">
    <property type="entry name" value="Diguanylate_Cyclase"/>
</dbReference>
<organism evidence="6 7">
    <name type="scientific">Hyphomonas atlantica</name>
    <dbReference type="NCBI Taxonomy" id="1280948"/>
    <lineage>
        <taxon>Bacteria</taxon>
        <taxon>Pseudomonadati</taxon>
        <taxon>Pseudomonadota</taxon>
        <taxon>Alphaproteobacteria</taxon>
        <taxon>Hyphomonadales</taxon>
        <taxon>Hyphomonadaceae</taxon>
        <taxon>Hyphomonas</taxon>
    </lineage>
</organism>
<comment type="caution">
    <text evidence="3">Lacks conserved residue(s) required for the propagation of feature annotation.</text>
</comment>